<keyword evidence="12" id="KW-1185">Reference proteome</keyword>
<dbReference type="InterPro" id="IPR056738">
    <property type="entry name" value="NfeD1b_N"/>
</dbReference>
<keyword evidence="10" id="KW-0378">Hydrolase</keyword>
<keyword evidence="3 6" id="KW-1133">Transmembrane helix</keyword>
<evidence type="ECO:0000256" key="4">
    <source>
        <dbReference type="ARBA" id="ARBA00023136"/>
    </source>
</evidence>
<dbReference type="CDD" id="cd07020">
    <property type="entry name" value="Clp_protease_NfeD_1"/>
    <property type="match status" value="1"/>
</dbReference>
<evidence type="ECO:0000259" key="8">
    <source>
        <dbReference type="Pfam" id="PF24961"/>
    </source>
</evidence>
<dbReference type="Pfam" id="PF01957">
    <property type="entry name" value="NfeD"/>
    <property type="match status" value="1"/>
</dbReference>
<dbReference type="InterPro" id="IPR029045">
    <property type="entry name" value="ClpP/crotonase-like_dom_sf"/>
</dbReference>
<reference evidence="11 13" key="2">
    <citation type="submission" date="2018-04" db="EMBL/GenBank/DDBJ databases">
        <title>Genomic Encyclopedia of Type Strains, Phase IV (KMG-IV): sequencing the most valuable type-strain genomes for metagenomic binning, comparative biology and taxonomic classification.</title>
        <authorList>
            <person name="Goeker M."/>
        </authorList>
    </citation>
    <scope>NUCLEOTIDE SEQUENCE [LARGE SCALE GENOMIC DNA]</scope>
    <source>
        <strain evidence="11 13">DSM 28688</strain>
    </source>
</reference>
<feature type="domain" description="NfeD1b N-terminal" evidence="9">
    <location>
        <begin position="35"/>
        <end position="136"/>
    </location>
</feature>
<accession>A0A2A2I0H0</accession>
<dbReference type="GO" id="GO:0006508">
    <property type="term" value="P:proteolysis"/>
    <property type="evidence" value="ECO:0007669"/>
    <property type="project" value="UniProtKB-KW"/>
</dbReference>
<dbReference type="PANTHER" id="PTHR33507:SF4">
    <property type="entry name" value="NODULATION COMPETITIVENESS PROTEIN NFED"/>
    <property type="match status" value="1"/>
</dbReference>
<dbReference type="Pfam" id="PF24961">
    <property type="entry name" value="NfeD_membrane"/>
    <property type="match status" value="1"/>
</dbReference>
<evidence type="ECO:0000256" key="5">
    <source>
        <dbReference type="SAM" id="MobiDB-lite"/>
    </source>
</evidence>
<evidence type="ECO:0000313" key="11">
    <source>
        <dbReference type="EMBL" id="PVY77348.1"/>
    </source>
</evidence>
<evidence type="ECO:0000313" key="10">
    <source>
        <dbReference type="EMBL" id="PAV25521.1"/>
    </source>
</evidence>
<dbReference type="InterPro" id="IPR052165">
    <property type="entry name" value="Membrane_assoc_protease"/>
</dbReference>
<dbReference type="InterPro" id="IPR056739">
    <property type="entry name" value="NfeD_membrane"/>
</dbReference>
<evidence type="ECO:0000256" key="6">
    <source>
        <dbReference type="SAM" id="Phobius"/>
    </source>
</evidence>
<name>A0A2A2I0H0_9GAMM</name>
<feature type="transmembrane region" description="Helical" evidence="6">
    <location>
        <begin position="344"/>
        <end position="363"/>
    </location>
</feature>
<feature type="domain" description="NfeD-like C-terminal" evidence="7">
    <location>
        <begin position="423"/>
        <end position="466"/>
    </location>
</feature>
<feature type="domain" description="NfeD integral membrane" evidence="8">
    <location>
        <begin position="275"/>
        <end position="391"/>
    </location>
</feature>
<dbReference type="Pfam" id="PF25145">
    <property type="entry name" value="NfeD1b_N"/>
    <property type="match status" value="1"/>
</dbReference>
<protein>
    <submittedName>
        <fullName evidence="11">Nodulation efficiency protein NfeD</fullName>
    </submittedName>
    <submittedName>
        <fullName evidence="10">Serine protease</fullName>
    </submittedName>
</protein>
<feature type="transmembrane region" description="Helical" evidence="6">
    <location>
        <begin position="369"/>
        <end position="390"/>
    </location>
</feature>
<evidence type="ECO:0000313" key="13">
    <source>
        <dbReference type="Proteomes" id="UP000245887"/>
    </source>
</evidence>
<organism evidence="10 12">
    <name type="scientific">Tamilnaduibacter salinus</name>
    <dbReference type="NCBI Taxonomy" id="1484056"/>
    <lineage>
        <taxon>Bacteria</taxon>
        <taxon>Pseudomonadati</taxon>
        <taxon>Pseudomonadota</taxon>
        <taxon>Gammaproteobacteria</taxon>
        <taxon>Pseudomonadales</taxon>
        <taxon>Marinobacteraceae</taxon>
        <taxon>Tamilnaduibacter</taxon>
    </lineage>
</organism>
<comment type="subcellular location">
    <subcellularLocation>
        <location evidence="1">Membrane</location>
        <topology evidence="1">Multi-pass membrane protein</topology>
    </subcellularLocation>
</comment>
<dbReference type="AlphaFoldDB" id="A0A2A2I0H0"/>
<evidence type="ECO:0000256" key="2">
    <source>
        <dbReference type="ARBA" id="ARBA00022692"/>
    </source>
</evidence>
<feature type="region of interest" description="Disordered" evidence="5">
    <location>
        <begin position="129"/>
        <end position="173"/>
    </location>
</feature>
<dbReference type="RefSeq" id="WP_095611428.1">
    <property type="nucleotide sequence ID" value="NZ_NMPM01000058.1"/>
</dbReference>
<dbReference type="Proteomes" id="UP000245887">
    <property type="component" value="Unassembled WGS sequence"/>
</dbReference>
<evidence type="ECO:0000259" key="7">
    <source>
        <dbReference type="Pfam" id="PF01957"/>
    </source>
</evidence>
<dbReference type="InterPro" id="IPR002810">
    <property type="entry name" value="NfeD-like_C"/>
</dbReference>
<dbReference type="FunFam" id="3.90.226.10:FF:000089">
    <property type="entry name" value="Membrane-bound serine protease"/>
    <property type="match status" value="1"/>
</dbReference>
<evidence type="ECO:0000259" key="9">
    <source>
        <dbReference type="Pfam" id="PF25145"/>
    </source>
</evidence>
<dbReference type="GO" id="GO:0008233">
    <property type="term" value="F:peptidase activity"/>
    <property type="evidence" value="ECO:0007669"/>
    <property type="project" value="UniProtKB-KW"/>
</dbReference>
<dbReference type="EMBL" id="QEKQ01000003">
    <property type="protein sequence ID" value="PVY77348.1"/>
    <property type="molecule type" value="Genomic_DNA"/>
</dbReference>
<evidence type="ECO:0000256" key="3">
    <source>
        <dbReference type="ARBA" id="ARBA00022989"/>
    </source>
</evidence>
<dbReference type="Proteomes" id="UP000218332">
    <property type="component" value="Unassembled WGS sequence"/>
</dbReference>
<evidence type="ECO:0000313" key="12">
    <source>
        <dbReference type="Proteomes" id="UP000218332"/>
    </source>
</evidence>
<proteinExistence type="predicted"/>
<dbReference type="PANTHER" id="PTHR33507">
    <property type="entry name" value="INNER MEMBRANE PROTEIN YBBJ"/>
    <property type="match status" value="1"/>
</dbReference>
<reference evidence="10 12" key="1">
    <citation type="submission" date="2017-07" db="EMBL/GenBank/DDBJ databases">
        <title>Tamlnaduibacter salinus (Mi-7) genome sequencing.</title>
        <authorList>
            <person name="Verma A."/>
            <person name="Krishnamurthi S."/>
        </authorList>
    </citation>
    <scope>NUCLEOTIDE SEQUENCE [LARGE SCALE GENOMIC DNA]</scope>
    <source>
        <strain evidence="10 12">Mi-7</strain>
    </source>
</reference>
<feature type="transmembrane region" description="Helical" evidence="6">
    <location>
        <begin position="321"/>
        <end position="337"/>
    </location>
</feature>
<dbReference type="SUPFAM" id="SSF52096">
    <property type="entry name" value="ClpP/crotonase"/>
    <property type="match status" value="1"/>
</dbReference>
<evidence type="ECO:0000256" key="1">
    <source>
        <dbReference type="ARBA" id="ARBA00004141"/>
    </source>
</evidence>
<dbReference type="OrthoDB" id="5289056at2"/>
<keyword evidence="4 6" id="KW-0472">Membrane</keyword>
<dbReference type="SUPFAM" id="SSF141322">
    <property type="entry name" value="NfeD domain-like"/>
    <property type="match status" value="1"/>
</dbReference>
<dbReference type="Gene3D" id="3.90.226.10">
    <property type="entry name" value="2-enoyl-CoA Hydratase, Chain A, domain 1"/>
    <property type="match status" value="1"/>
</dbReference>
<comment type="caution">
    <text evidence="10">The sequence shown here is derived from an EMBL/GenBank/DDBJ whole genome shotgun (WGS) entry which is preliminary data.</text>
</comment>
<sequence>MPRSLRSGLLITLLTGLILSAWSLAQPSSDRQAHLLTIEGAITPATADYLLRGLERAEEKGAGLVILQMDTPGGLMTATRDIIQSILTSPVPVATYVAPSGARAASAGTYILLASHIAAMAPATQLGSATPVRMGGMPGSEDPPPDATEPEGDQNGKGTEIPDNSDQPAAKPGMDEKMLEDAATYIRELANRHGRNADWAEKAVRKAVNLGAAEAVDMNVADLTAPSVSALLTAIDGRTVVMSDGEQTLSTADMTVKRVDPDWRTRLLSVITDPNVAYFLMIIGFYGIIFELANPGSLVPGVIGTICLILALFAFQVLSVNYAGLALILLGLAFIVAEAFMPSFGILGIGGLVAFVVGSVILMDGQHQAVSLPVIGGTAAVAGAFLLWVVTRFLALRRRPVAGGPERIPGEIALAQDGFEQAGDGRYHGHVQMHGERWNAISDAPIAAGAQVRVNRVDGLTAQVSPTDGE</sequence>
<keyword evidence="10" id="KW-0645">Protease</keyword>
<dbReference type="InterPro" id="IPR012340">
    <property type="entry name" value="NA-bd_OB-fold"/>
</dbReference>
<feature type="transmembrane region" description="Helical" evidence="6">
    <location>
        <begin position="298"/>
        <end position="315"/>
    </location>
</feature>
<dbReference type="EMBL" id="NMPM01000058">
    <property type="protein sequence ID" value="PAV25521.1"/>
    <property type="molecule type" value="Genomic_DNA"/>
</dbReference>
<dbReference type="GO" id="GO:0016020">
    <property type="term" value="C:membrane"/>
    <property type="evidence" value="ECO:0007669"/>
    <property type="project" value="UniProtKB-SubCell"/>
</dbReference>
<dbReference type="Gene3D" id="2.40.50.140">
    <property type="entry name" value="Nucleic acid-binding proteins"/>
    <property type="match status" value="1"/>
</dbReference>
<gene>
    <name evidence="11" type="ORF">C8D92_10332</name>
    <name evidence="10" type="ORF">CF392_10555</name>
</gene>
<feature type="transmembrane region" description="Helical" evidence="6">
    <location>
        <begin position="276"/>
        <end position="293"/>
    </location>
</feature>
<keyword evidence="2 6" id="KW-0812">Transmembrane</keyword>